<keyword evidence="3" id="KW-1185">Reference proteome</keyword>
<dbReference type="OrthoDB" id="3483344at2"/>
<evidence type="ECO:0000313" key="3">
    <source>
        <dbReference type="Proteomes" id="UP000001918"/>
    </source>
</evidence>
<dbReference type="Gene3D" id="1.10.8.1060">
    <property type="entry name" value="Corynebacterium glutamicum thioredoxin-dependent arsenate reductase, N-terminal domain"/>
    <property type="match status" value="1"/>
</dbReference>
<dbReference type="EMBL" id="CP001738">
    <property type="protein sequence ID" value="ACY97175.1"/>
    <property type="molecule type" value="Genomic_DNA"/>
</dbReference>
<evidence type="ECO:0000313" key="2">
    <source>
        <dbReference type="EMBL" id="ACY97175.1"/>
    </source>
</evidence>
<dbReference type="KEGG" id="tcu:Tcur_1599"/>
<dbReference type="AlphaFoldDB" id="D1ABD9"/>
<sequence length="90" mass="10103">MRVLADRRGDTRELLSRRLAAEFVPLSAETVRRCVADVLACMAHLGVEPTPSLVERMARERLTGMVKSEPPSGRATPWRSRSRERSGEAR</sequence>
<dbReference type="eggNOG" id="ENOG5031XEX">
    <property type="taxonomic scope" value="Bacteria"/>
</dbReference>
<accession>D1ABD9</accession>
<dbReference type="HOGENOM" id="CLU_2439791_0_0_11"/>
<dbReference type="RefSeq" id="WP_012851959.1">
    <property type="nucleotide sequence ID" value="NC_013510.1"/>
</dbReference>
<name>D1ABD9_THECD</name>
<dbReference type="Proteomes" id="UP000001918">
    <property type="component" value="Chromosome"/>
</dbReference>
<organism evidence="2 3">
    <name type="scientific">Thermomonospora curvata (strain ATCC 19995 / DSM 43183 / JCM 3096 / KCTC 9072 / NBRC 15933 / NCIMB 10081 / Henssen B9)</name>
    <dbReference type="NCBI Taxonomy" id="471852"/>
    <lineage>
        <taxon>Bacteria</taxon>
        <taxon>Bacillati</taxon>
        <taxon>Actinomycetota</taxon>
        <taxon>Actinomycetes</taxon>
        <taxon>Streptosporangiales</taxon>
        <taxon>Thermomonosporaceae</taxon>
        <taxon>Thermomonospora</taxon>
    </lineage>
</organism>
<evidence type="ECO:0000256" key="1">
    <source>
        <dbReference type="SAM" id="MobiDB-lite"/>
    </source>
</evidence>
<feature type="compositionally biased region" description="Basic and acidic residues" evidence="1">
    <location>
        <begin position="81"/>
        <end position="90"/>
    </location>
</feature>
<gene>
    <name evidence="2" type="ordered locus">Tcur_1599</name>
</gene>
<proteinExistence type="predicted"/>
<protein>
    <submittedName>
        <fullName evidence="2">Uncharacterized protein</fullName>
    </submittedName>
</protein>
<feature type="region of interest" description="Disordered" evidence="1">
    <location>
        <begin position="63"/>
        <end position="90"/>
    </location>
</feature>
<reference evidence="2 3" key="1">
    <citation type="journal article" date="2011" name="Stand. Genomic Sci.">
        <title>Complete genome sequence of Thermomonospora curvata type strain (B9).</title>
        <authorList>
            <person name="Chertkov O."/>
            <person name="Sikorski J."/>
            <person name="Nolan M."/>
            <person name="Lapidus A."/>
            <person name="Lucas S."/>
            <person name="Del Rio T.G."/>
            <person name="Tice H."/>
            <person name="Cheng J.F."/>
            <person name="Goodwin L."/>
            <person name="Pitluck S."/>
            <person name="Liolios K."/>
            <person name="Ivanova N."/>
            <person name="Mavromatis K."/>
            <person name="Mikhailova N."/>
            <person name="Ovchinnikova G."/>
            <person name="Pati A."/>
            <person name="Chen A."/>
            <person name="Palaniappan K."/>
            <person name="Djao O.D."/>
            <person name="Land M."/>
            <person name="Hauser L."/>
            <person name="Chang Y.J."/>
            <person name="Jeffries C.D."/>
            <person name="Brettin T."/>
            <person name="Han C."/>
            <person name="Detter J.C."/>
            <person name="Rohde M."/>
            <person name="Goker M."/>
            <person name="Woyke T."/>
            <person name="Bristow J."/>
            <person name="Eisen J.A."/>
            <person name="Markowitz V."/>
            <person name="Hugenholtz P."/>
            <person name="Klenk H.P."/>
            <person name="Kyrpides N.C."/>
        </authorList>
    </citation>
    <scope>NUCLEOTIDE SEQUENCE [LARGE SCALE GENOMIC DNA]</scope>
    <source>
        <strain evidence="3">ATCC 19995 / DSM 43183 / JCM 3096 / KCTC 9072 / NBRC 15933 / NCIMB 10081 / Henssen B9</strain>
    </source>
</reference>